<evidence type="ECO:0000256" key="2">
    <source>
        <dbReference type="ARBA" id="ARBA00004922"/>
    </source>
</evidence>
<comment type="subcellular location">
    <subcellularLocation>
        <location evidence="1">Golgi apparatus</location>
        <location evidence="1">Golgi stack membrane</location>
        <topology evidence="1">Single-pass type II membrane protein</topology>
    </subcellularLocation>
</comment>
<keyword evidence="11" id="KW-1185">Reference proteome</keyword>
<keyword evidence="7" id="KW-0472">Membrane</keyword>
<dbReference type="PANTHER" id="PTHR48438">
    <property type="entry name" value="ALPHA-(1,3)-FUCOSYLTRANSFERASE C-RELATED"/>
    <property type="match status" value="1"/>
</dbReference>
<name>A0A8S4RH58_9NEOP</name>
<proteinExistence type="predicted"/>
<keyword evidence="5" id="KW-1133">Transmembrane helix</keyword>
<dbReference type="InterPro" id="IPR031481">
    <property type="entry name" value="Glyco_tran_10_N"/>
</dbReference>
<comment type="caution">
    <text evidence="10">The sequence shown here is derived from an EMBL/GenBank/DDBJ whole genome shotgun (WGS) entry which is preliminary data.</text>
</comment>
<organism evidence="10 11">
    <name type="scientific">Pararge aegeria aegeria</name>
    <dbReference type="NCBI Taxonomy" id="348720"/>
    <lineage>
        <taxon>Eukaryota</taxon>
        <taxon>Metazoa</taxon>
        <taxon>Ecdysozoa</taxon>
        <taxon>Arthropoda</taxon>
        <taxon>Hexapoda</taxon>
        <taxon>Insecta</taxon>
        <taxon>Pterygota</taxon>
        <taxon>Neoptera</taxon>
        <taxon>Endopterygota</taxon>
        <taxon>Lepidoptera</taxon>
        <taxon>Glossata</taxon>
        <taxon>Ditrysia</taxon>
        <taxon>Papilionoidea</taxon>
        <taxon>Nymphalidae</taxon>
        <taxon>Satyrinae</taxon>
        <taxon>Satyrini</taxon>
        <taxon>Parargina</taxon>
        <taxon>Pararge</taxon>
    </lineage>
</organism>
<accession>A0A8S4RH58</accession>
<evidence type="ECO:0000259" key="9">
    <source>
        <dbReference type="Pfam" id="PF17039"/>
    </source>
</evidence>
<dbReference type="Pfam" id="PF17039">
    <property type="entry name" value="Glyco_tran_10_N"/>
    <property type="match status" value="1"/>
</dbReference>
<protein>
    <submittedName>
        <fullName evidence="10">Jg18994 protein</fullName>
    </submittedName>
</protein>
<keyword evidence="3" id="KW-0812">Transmembrane</keyword>
<dbReference type="InterPro" id="IPR038577">
    <property type="entry name" value="GT10-like_C_sf"/>
</dbReference>
<dbReference type="InterPro" id="IPR001503">
    <property type="entry name" value="Glyco_trans_10"/>
</dbReference>
<dbReference type="EMBL" id="CAKXAJ010025106">
    <property type="protein sequence ID" value="CAH2234994.1"/>
    <property type="molecule type" value="Genomic_DNA"/>
</dbReference>
<gene>
    <name evidence="10" type="primary">jg18994</name>
    <name evidence="10" type="ORF">PAEG_LOCUS12687</name>
</gene>
<dbReference type="GO" id="GO:0008417">
    <property type="term" value="F:fucosyltransferase activity"/>
    <property type="evidence" value="ECO:0007669"/>
    <property type="project" value="InterPro"/>
</dbReference>
<evidence type="ECO:0000313" key="10">
    <source>
        <dbReference type="EMBL" id="CAH2234994.1"/>
    </source>
</evidence>
<evidence type="ECO:0000256" key="1">
    <source>
        <dbReference type="ARBA" id="ARBA00004447"/>
    </source>
</evidence>
<keyword evidence="4" id="KW-0735">Signal-anchor</keyword>
<dbReference type="SUPFAM" id="SSF53756">
    <property type="entry name" value="UDP-Glycosyltransferase/glycogen phosphorylase"/>
    <property type="match status" value="1"/>
</dbReference>
<sequence length="191" mass="22311">MGKGRQGFIERNCTFTNCFVKANRTYFNDYIKFDVILFSANELHAGSYSLPETRSSHQKYVFASIESVDNYPVCTNNFDGFFNWTWTYRLQSKAKWGYIAIRDSKNNLIGPEEDMNWIKLEDMDPVSDGIKDKIRNKTKAAGWLVSNCYSRSGREIFFEDLQNWLTQHGHKVDIYGQCDVLICKTEKVYNK</sequence>
<evidence type="ECO:0000313" key="11">
    <source>
        <dbReference type="Proteomes" id="UP000838756"/>
    </source>
</evidence>
<dbReference type="GO" id="GO:0032580">
    <property type="term" value="C:Golgi cisterna membrane"/>
    <property type="evidence" value="ECO:0007669"/>
    <property type="project" value="UniProtKB-SubCell"/>
</dbReference>
<dbReference type="OrthoDB" id="427096at2759"/>
<evidence type="ECO:0000256" key="4">
    <source>
        <dbReference type="ARBA" id="ARBA00022968"/>
    </source>
</evidence>
<evidence type="ECO:0000256" key="3">
    <source>
        <dbReference type="ARBA" id="ARBA00022692"/>
    </source>
</evidence>
<comment type="pathway">
    <text evidence="2">Protein modification; protein glycosylation.</text>
</comment>
<evidence type="ECO:0000256" key="8">
    <source>
        <dbReference type="ARBA" id="ARBA00023180"/>
    </source>
</evidence>
<feature type="domain" description="Fucosyltransferase N-terminal" evidence="9">
    <location>
        <begin position="12"/>
        <end position="98"/>
    </location>
</feature>
<keyword evidence="8" id="KW-0325">Glycoprotein</keyword>
<evidence type="ECO:0000256" key="7">
    <source>
        <dbReference type="ARBA" id="ARBA00023136"/>
    </source>
</evidence>
<dbReference type="PANTHER" id="PTHR48438:SF1">
    <property type="entry name" value="ALPHA-(1,3)-FUCOSYLTRANSFERASE C-RELATED"/>
    <property type="match status" value="1"/>
</dbReference>
<dbReference type="Proteomes" id="UP000838756">
    <property type="component" value="Unassembled WGS sequence"/>
</dbReference>
<reference evidence="10" key="1">
    <citation type="submission" date="2022-03" db="EMBL/GenBank/DDBJ databases">
        <authorList>
            <person name="Lindestad O."/>
        </authorList>
    </citation>
    <scope>NUCLEOTIDE SEQUENCE</scope>
</reference>
<evidence type="ECO:0000256" key="6">
    <source>
        <dbReference type="ARBA" id="ARBA00023034"/>
    </source>
</evidence>
<dbReference type="AlphaFoldDB" id="A0A8S4RH58"/>
<keyword evidence="6" id="KW-0333">Golgi apparatus</keyword>
<evidence type="ECO:0000256" key="5">
    <source>
        <dbReference type="ARBA" id="ARBA00022989"/>
    </source>
</evidence>
<dbReference type="Gene3D" id="3.40.50.11660">
    <property type="entry name" value="Glycosyl transferase family 10, C-terminal domain"/>
    <property type="match status" value="1"/>
</dbReference>